<dbReference type="PANTHER" id="PTHR22550">
    <property type="entry name" value="SPORE GERMINATION PROTEIN"/>
    <property type="match status" value="1"/>
</dbReference>
<evidence type="ECO:0000313" key="5">
    <source>
        <dbReference type="EMBL" id="TCP68537.1"/>
    </source>
</evidence>
<comment type="similarity">
    <text evidence="1">Belongs to the GerABKA family.</text>
</comment>
<evidence type="ECO:0000256" key="2">
    <source>
        <dbReference type="ARBA" id="ARBA00023136"/>
    </source>
</evidence>
<evidence type="ECO:0000256" key="3">
    <source>
        <dbReference type="SAM" id="MobiDB-lite"/>
    </source>
</evidence>
<dbReference type="PANTHER" id="PTHR22550:SF5">
    <property type="entry name" value="LEUCINE ZIPPER PROTEIN 4"/>
    <property type="match status" value="1"/>
</dbReference>
<dbReference type="InterPro" id="IPR004995">
    <property type="entry name" value="Spore_Ger"/>
</dbReference>
<reference evidence="5 6" key="1">
    <citation type="submission" date="2019-03" db="EMBL/GenBank/DDBJ databases">
        <title>Genomic Encyclopedia of Type Strains, Phase IV (KMG-IV): sequencing the most valuable type-strain genomes for metagenomic binning, comparative biology and taxonomic classification.</title>
        <authorList>
            <person name="Goeker M."/>
        </authorList>
    </citation>
    <scope>NUCLEOTIDE SEQUENCE [LARGE SCALE GENOMIC DNA]</scope>
    <source>
        <strain evidence="5 6">DSM 11170</strain>
    </source>
</reference>
<dbReference type="InterPro" id="IPR050768">
    <property type="entry name" value="UPF0353/GerABKA_families"/>
</dbReference>
<feature type="transmembrane region" description="Helical" evidence="4">
    <location>
        <begin position="438"/>
        <end position="456"/>
    </location>
</feature>
<sequence length="576" mass="64081">MKKNNAKKSHPFTGKVKTFLNDLVTVNRSAGGKGFSLSPSSRPPLRRHLSSNLHQKPMPEKETPLPPATTELQQWLKRTFHVRRNPDFVLRTLHTHWGTVTLAFYSSVTNSLQMQESLIVPLLQYAGSVAAMTPQQLIDTLPCSHLTKTVFTVETALDNIVQGTTFLHVDGMAWALAVDLRDQESRSIEAPQTETVVPGPFDSFVEVAQKNLNLLRMRLAVPGFIAEPLPAGRRGRGPLYLLYIDGLTNPKLVREMRRRLRSLDVDVLLSLGVVEQFIQDRPYSIFSQVLLTERPDRTTAYLLEGSVAVLLEGSPLALIAPITFWSLLQSPEDIYHRWPIGVFARLLRLSALVISLFLPGLYVAVVTFHPEMIPTELMLFIAGERERVPFPSFMAVLFLELAFEYVRESALRIPKAISTTIGIVGAIIIGQAVVQAGIVSPEIIIIMSITILAGYSMPQYMLANSIRIIRIFILLLGSVLGFYGVLLGLVALIHHSVSLRSLGVPFFAPFAPLQKHLTIPVSRPFPFVTEARPLYTHPLDPVKSGKITRPWDKTTLLEAVALRRTAPGNPQKDKPS</sequence>
<feature type="transmembrane region" description="Helical" evidence="4">
    <location>
        <begin position="346"/>
        <end position="368"/>
    </location>
</feature>
<proteinExistence type="inferred from homology"/>
<dbReference type="EMBL" id="SLXT01000003">
    <property type="protein sequence ID" value="TCP68537.1"/>
    <property type="molecule type" value="Genomic_DNA"/>
</dbReference>
<dbReference type="Pfam" id="PF03323">
    <property type="entry name" value="GerA"/>
    <property type="match status" value="1"/>
</dbReference>
<keyword evidence="6" id="KW-1185">Reference proteome</keyword>
<accession>A0A4R2S054</accession>
<keyword evidence="4" id="KW-0812">Transmembrane</keyword>
<evidence type="ECO:0000256" key="4">
    <source>
        <dbReference type="SAM" id="Phobius"/>
    </source>
</evidence>
<dbReference type="Proteomes" id="UP000294813">
    <property type="component" value="Unassembled WGS sequence"/>
</dbReference>
<keyword evidence="2 4" id="KW-0472">Membrane</keyword>
<name>A0A4R2S054_9FIRM</name>
<dbReference type="OrthoDB" id="9772630at2"/>
<feature type="transmembrane region" description="Helical" evidence="4">
    <location>
        <begin position="413"/>
        <end position="432"/>
    </location>
</feature>
<evidence type="ECO:0000313" key="6">
    <source>
        <dbReference type="Proteomes" id="UP000294813"/>
    </source>
</evidence>
<dbReference type="RefSeq" id="WP_131918125.1">
    <property type="nucleotide sequence ID" value="NZ_JAOQNU010000003.1"/>
</dbReference>
<feature type="transmembrane region" description="Helical" evidence="4">
    <location>
        <begin position="468"/>
        <end position="493"/>
    </location>
</feature>
<evidence type="ECO:0000256" key="1">
    <source>
        <dbReference type="ARBA" id="ARBA00005278"/>
    </source>
</evidence>
<protein>
    <submittedName>
        <fullName evidence="5">Spore germination protein KA</fullName>
    </submittedName>
</protein>
<dbReference type="AlphaFoldDB" id="A0A4R2S054"/>
<keyword evidence="4" id="KW-1133">Transmembrane helix</keyword>
<feature type="region of interest" description="Disordered" evidence="3">
    <location>
        <begin position="31"/>
        <end position="66"/>
    </location>
</feature>
<comment type="caution">
    <text evidence="5">The sequence shown here is derived from an EMBL/GenBank/DDBJ whole genome shotgun (WGS) entry which is preliminary data.</text>
</comment>
<dbReference type="GO" id="GO:0016020">
    <property type="term" value="C:membrane"/>
    <property type="evidence" value="ECO:0007669"/>
    <property type="project" value="InterPro"/>
</dbReference>
<dbReference type="GO" id="GO:0009847">
    <property type="term" value="P:spore germination"/>
    <property type="evidence" value="ECO:0007669"/>
    <property type="project" value="InterPro"/>
</dbReference>
<gene>
    <name evidence="5" type="ORF">EDD73_103171</name>
</gene>
<organism evidence="5 6">
    <name type="scientific">Heliophilum fasciatum</name>
    <dbReference type="NCBI Taxonomy" id="35700"/>
    <lineage>
        <taxon>Bacteria</taxon>
        <taxon>Bacillati</taxon>
        <taxon>Bacillota</taxon>
        <taxon>Clostridia</taxon>
        <taxon>Eubacteriales</taxon>
        <taxon>Heliobacteriaceae</taxon>
        <taxon>Heliophilum</taxon>
    </lineage>
</organism>
<feature type="transmembrane region" description="Helical" evidence="4">
    <location>
        <begin position="388"/>
        <end position="406"/>
    </location>
</feature>